<gene>
    <name evidence="1" type="ORF">LCI18_000600</name>
</gene>
<reference evidence="1" key="1">
    <citation type="submission" date="2021-11" db="EMBL/GenBank/DDBJ databases">
        <title>Fusarium solani-melongenae Genome sequencing and assembly.</title>
        <authorList>
            <person name="Xie S."/>
            <person name="Huang L."/>
            <person name="Zhang X."/>
        </authorList>
    </citation>
    <scope>NUCLEOTIDE SEQUENCE</scope>
    <source>
        <strain evidence="1">CRI 24-3</strain>
    </source>
</reference>
<dbReference type="Proteomes" id="UP000830768">
    <property type="component" value="Chromosome 1"/>
</dbReference>
<name>A0ACD3YLB8_FUSSC</name>
<organism evidence="1 2">
    <name type="scientific">Fusarium solani subsp. cucurbitae</name>
    <name type="common">Neocosmosporum cucurbitae</name>
    <dbReference type="NCBI Taxonomy" id="2747967"/>
    <lineage>
        <taxon>Eukaryota</taxon>
        <taxon>Fungi</taxon>
        <taxon>Dikarya</taxon>
        <taxon>Ascomycota</taxon>
        <taxon>Pezizomycotina</taxon>
        <taxon>Sordariomycetes</taxon>
        <taxon>Hypocreomycetidae</taxon>
        <taxon>Hypocreales</taxon>
        <taxon>Nectriaceae</taxon>
        <taxon>Fusarium</taxon>
        <taxon>Fusarium solani species complex</taxon>
    </lineage>
</organism>
<proteinExistence type="predicted"/>
<sequence>MYLSPLLIFLASAVGTSIPTESSTRNAPPYGPVNAAQHAEHAPVVYIPRGIVLGKLDNRTETFNGIPYAKAPTGNLRLRPPVRFTGNLGVFNATVPAVACPQPVPNGDPNPLEESGLASLLGDLPLGGDSSFPQSEDCLTATVTRPRGITKHDKLPVVFWIFGGGFEVGYSAMDDGTTLFEFGVDIGMPFIFVAVNYRVSNLGLLDQRLGLEWVADNIRFFGGDPGKVTTWGQSAGSMSVYLQTALYGGDHRHSLTGRPLFRAAFMSSGAILPADPVDSDKAKKTYNEVVGVAGCAGSEDSLQCLREVDLETFTKAVSAPPQLVSYTSIALTFLPRPDGIVLPSSPDRLAAEGRVAPVPVIAGHAEDEANLFALFPANVTTVPDLAEYLQSFYYPAATKEQLTDFILTYGDGKEAIINGSPFRTGLGNEILPGFKRQAALMGDTYFSLSRRLYLDYLSSTRSDIPTWSFIASLADGTPILGSYHGVDIASAFLGAPLTFGARAFQTYLLNFVHNLDPNEGSNVQRPAWRRWKEEHQELQLFSNRTELLDDNFRLDSFNWMAENIGLWNL</sequence>
<evidence type="ECO:0000313" key="1">
    <source>
        <dbReference type="EMBL" id="UPK89665.1"/>
    </source>
</evidence>
<dbReference type="EMBL" id="CP090030">
    <property type="protein sequence ID" value="UPK89665.1"/>
    <property type="molecule type" value="Genomic_DNA"/>
</dbReference>
<protein>
    <submittedName>
        <fullName evidence="1">Uncharacterized protein</fullName>
    </submittedName>
</protein>
<accession>A0ACD3YLB8</accession>
<evidence type="ECO:0000313" key="2">
    <source>
        <dbReference type="Proteomes" id="UP000830768"/>
    </source>
</evidence>
<keyword evidence="2" id="KW-1185">Reference proteome</keyword>